<dbReference type="SUPFAM" id="SSF53850">
    <property type="entry name" value="Periplasmic binding protein-like II"/>
    <property type="match status" value="2"/>
</dbReference>
<dbReference type="PANTHER" id="PTHR45138:SF9">
    <property type="entry name" value="DIGUANYLATE CYCLASE DGCM-RELATED"/>
    <property type="match status" value="1"/>
</dbReference>
<evidence type="ECO:0000313" key="6">
    <source>
        <dbReference type="EMBL" id="GLQ74169.1"/>
    </source>
</evidence>
<dbReference type="InterPro" id="IPR050469">
    <property type="entry name" value="Diguanylate_Cyclase"/>
</dbReference>
<dbReference type="FunFam" id="3.30.70.270:FF:000001">
    <property type="entry name" value="Diguanylate cyclase domain protein"/>
    <property type="match status" value="1"/>
</dbReference>
<feature type="transmembrane region" description="Helical" evidence="4">
    <location>
        <begin position="517"/>
        <end position="539"/>
    </location>
</feature>
<keyword evidence="4" id="KW-1133">Transmembrane helix</keyword>
<dbReference type="SMART" id="SM00062">
    <property type="entry name" value="PBPb"/>
    <property type="match status" value="2"/>
</dbReference>
<dbReference type="Gene3D" id="3.40.190.10">
    <property type="entry name" value="Periplasmic binding protein-like II"/>
    <property type="match status" value="4"/>
</dbReference>
<feature type="domain" description="GGDEF" evidence="5">
    <location>
        <begin position="580"/>
        <end position="709"/>
    </location>
</feature>
<dbReference type="Pfam" id="PF00497">
    <property type="entry name" value="SBP_bac_3"/>
    <property type="match status" value="2"/>
</dbReference>
<dbReference type="CDD" id="cd13708">
    <property type="entry name" value="PBP2_BvgS_like_1"/>
    <property type="match status" value="1"/>
</dbReference>
<keyword evidence="4" id="KW-0472">Membrane</keyword>
<dbReference type="InterPro" id="IPR029787">
    <property type="entry name" value="Nucleotide_cyclase"/>
</dbReference>
<dbReference type="PANTHER" id="PTHR45138">
    <property type="entry name" value="REGULATORY COMPONENTS OF SENSORY TRANSDUCTION SYSTEM"/>
    <property type="match status" value="1"/>
</dbReference>
<dbReference type="AlphaFoldDB" id="A0AAV5NUD1"/>
<comment type="cofactor">
    <cofactor evidence="1">
        <name>Mg(2+)</name>
        <dbReference type="ChEBI" id="CHEBI:18420"/>
    </cofactor>
</comment>
<dbReference type="GO" id="GO:0052621">
    <property type="term" value="F:diguanylate cyclase activity"/>
    <property type="evidence" value="ECO:0007669"/>
    <property type="project" value="UniProtKB-EC"/>
</dbReference>
<dbReference type="SUPFAM" id="SSF55073">
    <property type="entry name" value="Nucleotide cyclase"/>
    <property type="match status" value="1"/>
</dbReference>
<dbReference type="InterPro" id="IPR001638">
    <property type="entry name" value="Solute-binding_3/MltF_N"/>
</dbReference>
<dbReference type="SMART" id="SM00267">
    <property type="entry name" value="GGDEF"/>
    <property type="match status" value="1"/>
</dbReference>
<dbReference type="Gene3D" id="3.30.70.270">
    <property type="match status" value="1"/>
</dbReference>
<dbReference type="PROSITE" id="PS50887">
    <property type="entry name" value="GGDEF"/>
    <property type="match status" value="1"/>
</dbReference>
<protein>
    <recommendedName>
        <fullName evidence="2">diguanylate cyclase</fullName>
        <ecNumber evidence="2">2.7.7.65</ecNumber>
    </recommendedName>
</protein>
<sequence>MYKFSHILRWILPLVVTLILVARAQGEEALTAKEKLFLERHSVWKVHSEDYWPPFNYREFGERKGYSTELVLLLAQQVGTKVEFVDVADWAEALDKLKAKELDIISNMTPTQEGQQFAKFADSRTIAVTNALVSSDAINSITKLSDLIGKSLAVVQGAAEIPVIRENYPEIRLVETQDTLHSIEKVVSGRVTAAFDSEHVLRFYLENYIDSPLRVTSLAENVNLGVYYQTLAVRKDRPELASILDKAYLSLSPETIQSLKRKWLTNNQTNKVNVLNLNRDERMYLNEKQVIRYCTHPDFLPVEGTLDGKAQGMTGEYVQYFEKSLAIKFEHVLSASWKESLQNIEAGKCDVLTLSRPNKSRLDYMTYTQPYLSLPVAVAIHQNTPYAAEISALVGRYVGFNRNHGLADEFRERYPDVNFVPVDSAFTGLQMVENKELFGFIGALPVVTYHLQNYFPNLMVGSRMNQSFPLSVGVNKAEEKLANILNKAIEKMDIRLHSSILNSWTPVNYKPVSDNRLVWAVLTIGFIVVCAIGYSYYVLQMKYRKLEELSTKDQLTGLYNRYTIDTVLAEQVAQFGFSRKPFSVILGDIDHFKILNDRYGHLIGDQALITMSRVFEENISDSDLVGRWGGEELIVICPGKTEEQAEYLAETLRLAINAEYFDEVGTMSCSFGVAQYFAKHSITDLMQRADRALYHSKRMGRNTVTSYTDFHLQYKGDAT</sequence>
<name>A0AAV5NUD1_9VIBR</name>
<evidence type="ECO:0000256" key="3">
    <source>
        <dbReference type="ARBA" id="ARBA00034247"/>
    </source>
</evidence>
<dbReference type="NCBIfam" id="TIGR00254">
    <property type="entry name" value="GGDEF"/>
    <property type="match status" value="1"/>
</dbReference>
<proteinExistence type="predicted"/>
<reference evidence="7" key="1">
    <citation type="journal article" date="2019" name="Int. J. Syst. Evol. Microbiol.">
        <title>The Global Catalogue of Microorganisms (GCM) 10K type strain sequencing project: providing services to taxonomists for standard genome sequencing and annotation.</title>
        <authorList>
            <consortium name="The Broad Institute Genomics Platform"/>
            <consortium name="The Broad Institute Genome Sequencing Center for Infectious Disease"/>
            <person name="Wu L."/>
            <person name="Ma J."/>
        </authorList>
    </citation>
    <scope>NUCLEOTIDE SEQUENCE [LARGE SCALE GENOMIC DNA]</scope>
    <source>
        <strain evidence="7">NBRC 15640</strain>
    </source>
</reference>
<keyword evidence="7" id="KW-1185">Reference proteome</keyword>
<dbReference type="CDD" id="cd01007">
    <property type="entry name" value="PBP2_BvgS_HisK_like"/>
    <property type="match status" value="1"/>
</dbReference>
<accession>A0AAV5NUD1</accession>
<organism evidence="6 7">
    <name type="scientific">Vibrio penaeicida</name>
    <dbReference type="NCBI Taxonomy" id="104609"/>
    <lineage>
        <taxon>Bacteria</taxon>
        <taxon>Pseudomonadati</taxon>
        <taxon>Pseudomonadota</taxon>
        <taxon>Gammaproteobacteria</taxon>
        <taxon>Vibrionales</taxon>
        <taxon>Vibrionaceae</taxon>
        <taxon>Vibrio</taxon>
    </lineage>
</organism>
<evidence type="ECO:0000256" key="2">
    <source>
        <dbReference type="ARBA" id="ARBA00012528"/>
    </source>
</evidence>
<dbReference type="CDD" id="cd01949">
    <property type="entry name" value="GGDEF"/>
    <property type="match status" value="1"/>
</dbReference>
<dbReference type="EMBL" id="BSNX01000055">
    <property type="protein sequence ID" value="GLQ74169.1"/>
    <property type="molecule type" value="Genomic_DNA"/>
</dbReference>
<gene>
    <name evidence="6" type="ORF">GCM10007932_35300</name>
</gene>
<evidence type="ECO:0000259" key="5">
    <source>
        <dbReference type="PROSITE" id="PS50887"/>
    </source>
</evidence>
<dbReference type="Pfam" id="PF00990">
    <property type="entry name" value="GGDEF"/>
    <property type="match status" value="1"/>
</dbReference>
<evidence type="ECO:0000256" key="1">
    <source>
        <dbReference type="ARBA" id="ARBA00001946"/>
    </source>
</evidence>
<keyword evidence="4" id="KW-0812">Transmembrane</keyword>
<dbReference type="RefSeq" id="WP_126607268.1">
    <property type="nucleotide sequence ID" value="NZ_AP025145.1"/>
</dbReference>
<dbReference type="EC" id="2.7.7.65" evidence="2"/>
<evidence type="ECO:0000313" key="7">
    <source>
        <dbReference type="Proteomes" id="UP001156690"/>
    </source>
</evidence>
<comment type="catalytic activity">
    <reaction evidence="3">
        <text>2 GTP = 3',3'-c-di-GMP + 2 diphosphate</text>
        <dbReference type="Rhea" id="RHEA:24898"/>
        <dbReference type="ChEBI" id="CHEBI:33019"/>
        <dbReference type="ChEBI" id="CHEBI:37565"/>
        <dbReference type="ChEBI" id="CHEBI:58805"/>
        <dbReference type="EC" id="2.7.7.65"/>
    </reaction>
</comment>
<evidence type="ECO:0000256" key="4">
    <source>
        <dbReference type="SAM" id="Phobius"/>
    </source>
</evidence>
<dbReference type="InterPro" id="IPR000160">
    <property type="entry name" value="GGDEF_dom"/>
</dbReference>
<comment type="caution">
    <text evidence="6">The sequence shown here is derived from an EMBL/GenBank/DDBJ whole genome shotgun (WGS) entry which is preliminary data.</text>
</comment>
<dbReference type="InterPro" id="IPR043128">
    <property type="entry name" value="Rev_trsase/Diguanyl_cyclase"/>
</dbReference>
<dbReference type="Proteomes" id="UP001156690">
    <property type="component" value="Unassembled WGS sequence"/>
</dbReference>